<evidence type="ECO:0000256" key="6">
    <source>
        <dbReference type="ARBA" id="ARBA00022801"/>
    </source>
</evidence>
<comment type="similarity">
    <text evidence="2 10 11">Belongs to the peptidase C12 family.</text>
</comment>
<dbReference type="InterPro" id="IPR001578">
    <property type="entry name" value="Peptidase_C12_UCH"/>
</dbReference>
<comment type="function">
    <text evidence="8">Ubiquitin-protein hydrolase is involved both in the processing of ubiquitin precursors and of ubiquitinated proteins. This enzyme is a thiol protease that recognizes and hydrolyzes a peptide bond at the C-terminal glycine of ubiquitin.</text>
</comment>
<dbReference type="EC" id="3.4.19.12" evidence="3 11"/>
<dbReference type="InterPro" id="IPR036959">
    <property type="entry name" value="Peptidase_C12_UCH_sf"/>
</dbReference>
<dbReference type="Gene3D" id="3.40.532.10">
    <property type="entry name" value="Peptidase C12, ubiquitin carboxyl-terminal hydrolase"/>
    <property type="match status" value="1"/>
</dbReference>
<dbReference type="SUPFAM" id="SSF54001">
    <property type="entry name" value="Cysteine proteinases"/>
    <property type="match status" value="1"/>
</dbReference>
<organism evidence="13 14">
    <name type="scientific">Asbolus verrucosus</name>
    <name type="common">Desert ironclad beetle</name>
    <dbReference type="NCBI Taxonomy" id="1661398"/>
    <lineage>
        <taxon>Eukaryota</taxon>
        <taxon>Metazoa</taxon>
        <taxon>Ecdysozoa</taxon>
        <taxon>Arthropoda</taxon>
        <taxon>Hexapoda</taxon>
        <taxon>Insecta</taxon>
        <taxon>Pterygota</taxon>
        <taxon>Neoptera</taxon>
        <taxon>Endopterygota</taxon>
        <taxon>Coleoptera</taxon>
        <taxon>Polyphaga</taxon>
        <taxon>Cucujiformia</taxon>
        <taxon>Tenebrionidae</taxon>
        <taxon>Pimeliinae</taxon>
        <taxon>Asbolus</taxon>
    </lineage>
</organism>
<evidence type="ECO:0000256" key="2">
    <source>
        <dbReference type="ARBA" id="ARBA00009326"/>
    </source>
</evidence>
<evidence type="ECO:0000313" key="14">
    <source>
        <dbReference type="Proteomes" id="UP000292052"/>
    </source>
</evidence>
<feature type="active site" description="Nucleophile" evidence="10">
    <location>
        <position position="92"/>
    </location>
</feature>
<dbReference type="OrthoDB" id="427186at2759"/>
<dbReference type="FunFam" id="3.40.532.10:FF:000006">
    <property type="entry name" value="Ubiquitin carboxyl-terminal hydrolase"/>
    <property type="match status" value="1"/>
</dbReference>
<dbReference type="AlphaFoldDB" id="A0A482W044"/>
<keyword evidence="5 10" id="KW-0833">Ubl conjugation pathway</keyword>
<dbReference type="PANTHER" id="PTHR10589:SF17">
    <property type="entry name" value="UBIQUITIN CARBOXYL-TERMINAL HYDROLASE"/>
    <property type="match status" value="1"/>
</dbReference>
<evidence type="ECO:0000256" key="10">
    <source>
        <dbReference type="PROSITE-ProRule" id="PRU01393"/>
    </source>
</evidence>
<dbReference type="Proteomes" id="UP000292052">
    <property type="component" value="Unassembled WGS sequence"/>
</dbReference>
<evidence type="ECO:0000313" key="13">
    <source>
        <dbReference type="EMBL" id="RZC38440.1"/>
    </source>
</evidence>
<dbReference type="PROSITE" id="PS00140">
    <property type="entry name" value="UCH_1"/>
    <property type="match status" value="1"/>
</dbReference>
<sequence>MSLLPLESNPDVMNKFLHLLGVPSKWNIVDVYGLDGDALAWVPRPVLALILLFPCSEQFYKHAEQECSKLKEEGQIIAADLFYMKQYVSNACGTIALIHSVANNMEKIGLQEGAFKKILDDAKHLTPEERGEMLLSSSKNNEALNLITAHQELAMEGQTEVNPNEQVNHHFVALVEKNGHLYELDGRKEFPINHGLTNQETFLEDAAKICREFIARDAEDVNFTVMALTASEN</sequence>
<protein>
    <recommendedName>
        <fullName evidence="9 11">Ubiquitin carboxyl-terminal hydrolase</fullName>
        <ecNumber evidence="3 11">3.4.19.12</ecNumber>
    </recommendedName>
</protein>
<name>A0A482W044_ASBVE</name>
<evidence type="ECO:0000256" key="4">
    <source>
        <dbReference type="ARBA" id="ARBA00022670"/>
    </source>
</evidence>
<evidence type="ECO:0000256" key="7">
    <source>
        <dbReference type="ARBA" id="ARBA00022807"/>
    </source>
</evidence>
<feature type="site" description="Transition state stabilizer" evidence="10">
    <location>
        <position position="86"/>
    </location>
</feature>
<feature type="active site" description="Proton donor" evidence="10">
    <location>
        <position position="170"/>
    </location>
</feature>
<dbReference type="PROSITE" id="PS52048">
    <property type="entry name" value="UCH_DOMAIN"/>
    <property type="match status" value="1"/>
</dbReference>
<reference evidence="13 14" key="1">
    <citation type="submission" date="2017-03" db="EMBL/GenBank/DDBJ databases">
        <title>Genome of the blue death feigning beetle - Asbolus verrucosus.</title>
        <authorList>
            <person name="Rider S.D."/>
        </authorList>
    </citation>
    <scope>NUCLEOTIDE SEQUENCE [LARGE SCALE GENOMIC DNA]</scope>
    <source>
        <strain evidence="13">Butters</strain>
        <tissue evidence="13">Head and leg muscle</tissue>
    </source>
</reference>
<accession>A0A482W044</accession>
<feature type="domain" description="UCH catalytic" evidence="12">
    <location>
        <begin position="2"/>
        <end position="230"/>
    </location>
</feature>
<feature type="site" description="Important for enzyme activity" evidence="10">
    <location>
        <position position="185"/>
    </location>
</feature>
<evidence type="ECO:0000256" key="9">
    <source>
        <dbReference type="ARBA" id="ARBA00073226"/>
    </source>
</evidence>
<keyword evidence="14" id="KW-1185">Reference proteome</keyword>
<proteinExistence type="inferred from homology"/>
<comment type="catalytic activity">
    <reaction evidence="1 10 11">
        <text>Thiol-dependent hydrolysis of ester, thioester, amide, peptide and isopeptide bonds formed by the C-terminal Gly of ubiquitin (a 76-residue protein attached to proteins as an intracellular targeting signal).</text>
        <dbReference type="EC" id="3.4.19.12"/>
    </reaction>
</comment>
<dbReference type="PANTHER" id="PTHR10589">
    <property type="entry name" value="UBIQUITIN CARBOXYL-TERMINAL HYDROLASE"/>
    <property type="match status" value="1"/>
</dbReference>
<dbReference type="EMBL" id="QDEB01043272">
    <property type="protein sequence ID" value="RZC38440.1"/>
    <property type="molecule type" value="Genomic_DNA"/>
</dbReference>
<evidence type="ECO:0000256" key="1">
    <source>
        <dbReference type="ARBA" id="ARBA00000707"/>
    </source>
</evidence>
<dbReference type="GO" id="GO:0004843">
    <property type="term" value="F:cysteine-type deubiquitinase activity"/>
    <property type="evidence" value="ECO:0007669"/>
    <property type="project" value="UniProtKB-UniRule"/>
</dbReference>
<dbReference type="GO" id="GO:0016579">
    <property type="term" value="P:protein deubiquitination"/>
    <property type="evidence" value="ECO:0007669"/>
    <property type="project" value="TreeGrafter"/>
</dbReference>
<evidence type="ECO:0000256" key="5">
    <source>
        <dbReference type="ARBA" id="ARBA00022786"/>
    </source>
</evidence>
<comment type="caution">
    <text evidence="13">The sequence shown here is derived from an EMBL/GenBank/DDBJ whole genome shotgun (WGS) entry which is preliminary data.</text>
</comment>
<dbReference type="Pfam" id="PF01088">
    <property type="entry name" value="Peptidase_C12"/>
    <property type="match status" value="1"/>
</dbReference>
<dbReference type="GO" id="GO:0005737">
    <property type="term" value="C:cytoplasm"/>
    <property type="evidence" value="ECO:0007669"/>
    <property type="project" value="TreeGrafter"/>
</dbReference>
<dbReference type="InterPro" id="IPR038765">
    <property type="entry name" value="Papain-like_cys_pep_sf"/>
</dbReference>
<dbReference type="GO" id="GO:0006511">
    <property type="term" value="P:ubiquitin-dependent protein catabolic process"/>
    <property type="evidence" value="ECO:0007669"/>
    <property type="project" value="UniProtKB-UniRule"/>
</dbReference>
<evidence type="ECO:0000256" key="11">
    <source>
        <dbReference type="RuleBase" id="RU361215"/>
    </source>
</evidence>
<evidence type="ECO:0000256" key="3">
    <source>
        <dbReference type="ARBA" id="ARBA00012759"/>
    </source>
</evidence>
<keyword evidence="7 10" id="KW-0788">Thiol protease</keyword>
<evidence type="ECO:0000259" key="12">
    <source>
        <dbReference type="PROSITE" id="PS52048"/>
    </source>
</evidence>
<dbReference type="PRINTS" id="PR00707">
    <property type="entry name" value="UBCTHYDRLASE"/>
</dbReference>
<evidence type="ECO:0000256" key="8">
    <source>
        <dbReference type="ARBA" id="ARBA00055560"/>
    </source>
</evidence>
<dbReference type="STRING" id="1661398.A0A482W044"/>
<dbReference type="InterPro" id="IPR057254">
    <property type="entry name" value="UCH_AS"/>
</dbReference>
<keyword evidence="4 10" id="KW-0645">Protease</keyword>
<dbReference type="CDD" id="cd09616">
    <property type="entry name" value="Peptidase_C12_UCH_L1_L3"/>
    <property type="match status" value="1"/>
</dbReference>
<keyword evidence="6 10" id="KW-0378">Hydrolase</keyword>
<gene>
    <name evidence="13" type="ORF">BDFB_004348</name>
</gene>